<organism evidence="3 4">
    <name type="scientific">Phnomibacter ginsenosidimutans</name>
    <dbReference type="NCBI Taxonomy" id="2676868"/>
    <lineage>
        <taxon>Bacteria</taxon>
        <taxon>Pseudomonadati</taxon>
        <taxon>Bacteroidota</taxon>
        <taxon>Chitinophagia</taxon>
        <taxon>Chitinophagales</taxon>
        <taxon>Chitinophagaceae</taxon>
        <taxon>Phnomibacter</taxon>
    </lineage>
</organism>
<dbReference type="EMBL" id="CP046566">
    <property type="protein sequence ID" value="QGW29851.1"/>
    <property type="molecule type" value="Genomic_DNA"/>
</dbReference>
<proteinExistence type="predicted"/>
<reference evidence="3 4" key="1">
    <citation type="submission" date="2019-11" db="EMBL/GenBank/DDBJ databases">
        <authorList>
            <person name="Im W.T."/>
        </authorList>
    </citation>
    <scope>NUCLEOTIDE SEQUENCE [LARGE SCALE GENOMIC DNA]</scope>
    <source>
        <strain evidence="3 4">SB-02</strain>
    </source>
</reference>
<feature type="transmembrane region" description="Helical" evidence="1">
    <location>
        <begin position="55"/>
        <end position="74"/>
    </location>
</feature>
<keyword evidence="1" id="KW-1133">Transmembrane helix</keyword>
<dbReference type="Proteomes" id="UP000426027">
    <property type="component" value="Chromosome"/>
</dbReference>
<accession>A0A6I6H6A9</accession>
<sequence length="81" mass="8842">MRINLSSMANSWKKVGMITASILLTAGSALAQCSICTKTASQLGKESAEGLNGGIIYLMIVPFLVAGYIGYRWWRQEKQQS</sequence>
<evidence type="ECO:0000313" key="4">
    <source>
        <dbReference type="Proteomes" id="UP000426027"/>
    </source>
</evidence>
<feature type="signal peptide" evidence="2">
    <location>
        <begin position="1"/>
        <end position="31"/>
    </location>
</feature>
<gene>
    <name evidence="3" type="ORF">GLV81_18535</name>
</gene>
<protein>
    <submittedName>
        <fullName evidence="3">Uncharacterized protein</fullName>
    </submittedName>
</protein>
<keyword evidence="1" id="KW-0472">Membrane</keyword>
<evidence type="ECO:0000313" key="3">
    <source>
        <dbReference type="EMBL" id="QGW29851.1"/>
    </source>
</evidence>
<evidence type="ECO:0000256" key="1">
    <source>
        <dbReference type="SAM" id="Phobius"/>
    </source>
</evidence>
<keyword evidence="4" id="KW-1185">Reference proteome</keyword>
<dbReference type="KEGG" id="fls:GLV81_18535"/>
<evidence type="ECO:0000256" key="2">
    <source>
        <dbReference type="SAM" id="SignalP"/>
    </source>
</evidence>
<dbReference type="AlphaFoldDB" id="A0A6I6H6A9"/>
<dbReference type="RefSeq" id="WP_157480442.1">
    <property type="nucleotide sequence ID" value="NZ_CP046566.1"/>
</dbReference>
<name>A0A6I6H6A9_9BACT</name>
<keyword evidence="1" id="KW-0812">Transmembrane</keyword>
<keyword evidence="2" id="KW-0732">Signal</keyword>
<feature type="chain" id="PRO_5026147204" evidence="2">
    <location>
        <begin position="32"/>
        <end position="81"/>
    </location>
</feature>